<dbReference type="EMBL" id="KV921319">
    <property type="protein sequence ID" value="ORE18959.1"/>
    <property type="molecule type" value="Genomic_DNA"/>
</dbReference>
<protein>
    <submittedName>
        <fullName evidence="1">Uncharacterized protein</fullName>
    </submittedName>
</protein>
<dbReference type="Proteomes" id="UP000242381">
    <property type="component" value="Unassembled WGS sequence"/>
</dbReference>
<evidence type="ECO:0000313" key="1">
    <source>
        <dbReference type="EMBL" id="ORE18959.1"/>
    </source>
</evidence>
<accession>A0A0A1NF41</accession>
<evidence type="ECO:0000313" key="2">
    <source>
        <dbReference type="Proteomes" id="UP000242381"/>
    </source>
</evidence>
<organism evidence="1 2">
    <name type="scientific">Rhizopus microsporus</name>
    <dbReference type="NCBI Taxonomy" id="58291"/>
    <lineage>
        <taxon>Eukaryota</taxon>
        <taxon>Fungi</taxon>
        <taxon>Fungi incertae sedis</taxon>
        <taxon>Mucoromycota</taxon>
        <taxon>Mucoromycotina</taxon>
        <taxon>Mucoromycetes</taxon>
        <taxon>Mucorales</taxon>
        <taxon>Mucorineae</taxon>
        <taxon>Rhizopodaceae</taxon>
        <taxon>Rhizopus</taxon>
    </lineage>
</organism>
<dbReference type="AlphaFoldDB" id="A0A0A1NF41"/>
<gene>
    <name evidence="1" type="ORF">BCV71DRAFT_263361</name>
</gene>
<name>A0A0A1NF41_RHIZD</name>
<proteinExistence type="predicted"/>
<sequence>MLAMAQLCQETAEEKRIIARKQLFPKHPTFLIELFDNNTLMVLEETFSDLEAFISGYYKHIREKYALSLKRVTKNTVERDTTKIIQLRFDIITQWEAAGINY</sequence>
<reference evidence="1 2" key="1">
    <citation type="journal article" date="2016" name="Proc. Natl. Acad. Sci. U.S.A.">
        <title>Lipid metabolic changes in an early divergent fungus govern the establishment of a mutualistic symbiosis with endobacteria.</title>
        <authorList>
            <person name="Lastovetsky O.A."/>
            <person name="Gaspar M.L."/>
            <person name="Mondo S.J."/>
            <person name="LaButti K.M."/>
            <person name="Sandor L."/>
            <person name="Grigoriev I.V."/>
            <person name="Henry S.A."/>
            <person name="Pawlowska T.E."/>
        </authorList>
    </citation>
    <scope>NUCLEOTIDE SEQUENCE [LARGE SCALE GENOMIC DNA]</scope>
    <source>
        <strain evidence="1 2">ATCC 11559</strain>
    </source>
</reference>